<protein>
    <submittedName>
        <fullName evidence="2">DUF4998 domain-containing protein</fullName>
    </submittedName>
</protein>
<evidence type="ECO:0000313" key="3">
    <source>
        <dbReference type="Proteomes" id="UP001199816"/>
    </source>
</evidence>
<evidence type="ECO:0000313" key="2">
    <source>
        <dbReference type="EMBL" id="MCD2424675.1"/>
    </source>
</evidence>
<dbReference type="Pfam" id="PF16389">
    <property type="entry name" value="DUF4998"/>
    <property type="match status" value="1"/>
</dbReference>
<dbReference type="Proteomes" id="UP001199816">
    <property type="component" value="Unassembled WGS sequence"/>
</dbReference>
<comment type="caution">
    <text evidence="2">The sequence shown here is derived from an EMBL/GenBank/DDBJ whole genome shotgun (WGS) entry which is preliminary data.</text>
</comment>
<organism evidence="2 3">
    <name type="scientific">Niabella pedocola</name>
    <dbReference type="NCBI Taxonomy" id="1752077"/>
    <lineage>
        <taxon>Bacteria</taxon>
        <taxon>Pseudomonadati</taxon>
        <taxon>Bacteroidota</taxon>
        <taxon>Chitinophagia</taxon>
        <taxon>Chitinophagales</taxon>
        <taxon>Chitinophagaceae</taxon>
        <taxon>Niabella</taxon>
    </lineage>
</organism>
<accession>A0ABS8PUT5</accession>
<dbReference type="RefSeq" id="WP_231006886.1">
    <property type="nucleotide sequence ID" value="NZ_JAJNEC010000005.1"/>
</dbReference>
<dbReference type="PROSITE" id="PS51257">
    <property type="entry name" value="PROKAR_LIPOPROTEIN"/>
    <property type="match status" value="1"/>
</dbReference>
<feature type="chain" id="PRO_5047213732" evidence="1">
    <location>
        <begin position="22"/>
        <end position="228"/>
    </location>
</feature>
<keyword evidence="1" id="KW-0732">Signal</keyword>
<gene>
    <name evidence="2" type="ORF">LQ567_17975</name>
</gene>
<keyword evidence="3" id="KW-1185">Reference proteome</keyword>
<sequence length="228" mass="25486">MLNKKKSFLIASAIAFLAVLAACQKMDDTYRQFVVPDGLVYVGKADPIFLNSGQRRVKISWLRGTDQKAVMARIYWNNKADSIDVPINVTNARDTVSVIINNLEEGSYTFNIYTRDANNNTSIRVDAQTSSYDSTYTKSLLNRVITGIKKSVDTAVVTMVPASITVIGTRFSYINKQGGRTDTLVTGDVLDAKLLNMNKDTVFSYITLYKPDTTCLDLFYSPLKNYPR</sequence>
<proteinExistence type="predicted"/>
<reference evidence="2 3" key="1">
    <citation type="submission" date="2021-11" db="EMBL/GenBank/DDBJ databases">
        <title>Genomic of Niabella pedocola.</title>
        <authorList>
            <person name="Wu T."/>
        </authorList>
    </citation>
    <scope>NUCLEOTIDE SEQUENCE [LARGE SCALE GENOMIC DNA]</scope>
    <source>
        <strain evidence="2 3">JCM 31011</strain>
    </source>
</reference>
<feature type="signal peptide" evidence="1">
    <location>
        <begin position="1"/>
        <end position="21"/>
    </location>
</feature>
<evidence type="ECO:0000256" key="1">
    <source>
        <dbReference type="SAM" id="SignalP"/>
    </source>
</evidence>
<name>A0ABS8PUT5_9BACT</name>
<dbReference type="EMBL" id="JAJNEC010000005">
    <property type="protein sequence ID" value="MCD2424675.1"/>
    <property type="molecule type" value="Genomic_DNA"/>
</dbReference>